<dbReference type="EnsemblMetazoa" id="CLYHEMT011532.1">
    <property type="protein sequence ID" value="CLYHEMP011532.1"/>
    <property type="gene ID" value="CLYHEMG011532"/>
</dbReference>
<dbReference type="AlphaFoldDB" id="A0A7M5UKM9"/>
<accession>A0A7M5UKM9</accession>
<name>A0A7M5UKM9_9CNID</name>
<reference evidence="1" key="1">
    <citation type="submission" date="2021-01" db="UniProtKB">
        <authorList>
            <consortium name="EnsemblMetazoa"/>
        </authorList>
    </citation>
    <scope>IDENTIFICATION</scope>
</reference>
<organism evidence="1 2">
    <name type="scientific">Clytia hemisphaerica</name>
    <dbReference type="NCBI Taxonomy" id="252671"/>
    <lineage>
        <taxon>Eukaryota</taxon>
        <taxon>Metazoa</taxon>
        <taxon>Cnidaria</taxon>
        <taxon>Hydrozoa</taxon>
        <taxon>Hydroidolina</taxon>
        <taxon>Leptothecata</taxon>
        <taxon>Obeliida</taxon>
        <taxon>Clytiidae</taxon>
        <taxon>Clytia</taxon>
    </lineage>
</organism>
<dbReference type="Proteomes" id="UP000594262">
    <property type="component" value="Unplaced"/>
</dbReference>
<evidence type="ECO:0000313" key="2">
    <source>
        <dbReference type="Proteomes" id="UP000594262"/>
    </source>
</evidence>
<protein>
    <submittedName>
        <fullName evidence="1">Uncharacterized protein</fullName>
    </submittedName>
</protein>
<sequence length="115" mass="13275">MKKVNEFFEMLPLYNVCEGNTRYEEVVKKKVDKGSDLTFIDKQGKVATCIESPAFNQINPDKLTIRHLNCELVIILNVKLVQTTDVKFHLQCPAGLKNFLRLTIQTSNIYLTRQQ</sequence>
<keyword evidence="2" id="KW-1185">Reference proteome</keyword>
<evidence type="ECO:0000313" key="1">
    <source>
        <dbReference type="EnsemblMetazoa" id="CLYHEMP011532.1"/>
    </source>
</evidence>
<proteinExistence type="predicted"/>